<comment type="caution">
    <text evidence="2">The sequence shown here is derived from an EMBL/GenBank/DDBJ whole genome shotgun (WGS) entry which is preliminary data.</text>
</comment>
<reference evidence="2 3" key="1">
    <citation type="journal article" date="2013" name="Front. Microbiol.">
        <title>Comparative genomic analyses of the cyanobacterium, Lyngbya aestuarii BL J, a powerful hydrogen producer.</title>
        <authorList>
            <person name="Kothari A."/>
            <person name="Vaughn M."/>
            <person name="Garcia-Pichel F."/>
        </authorList>
    </citation>
    <scope>NUCLEOTIDE SEQUENCE [LARGE SCALE GENOMIC DNA]</scope>
    <source>
        <strain evidence="2 3">BL J</strain>
    </source>
</reference>
<dbReference type="GO" id="GO:0005829">
    <property type="term" value="C:cytosol"/>
    <property type="evidence" value="ECO:0007669"/>
    <property type="project" value="TreeGrafter"/>
</dbReference>
<dbReference type="PANTHER" id="PTHR47396">
    <property type="entry name" value="TYPE I RESTRICTION ENZYME ECOKI R PROTEIN"/>
    <property type="match status" value="1"/>
</dbReference>
<dbReference type="EMBL" id="AUZM01000009">
    <property type="protein sequence ID" value="ERT08571.1"/>
    <property type="molecule type" value="Genomic_DNA"/>
</dbReference>
<dbReference type="GO" id="GO:0016787">
    <property type="term" value="F:hydrolase activity"/>
    <property type="evidence" value="ECO:0007669"/>
    <property type="project" value="InterPro"/>
</dbReference>
<dbReference type="Proteomes" id="UP000017127">
    <property type="component" value="Unassembled WGS sequence"/>
</dbReference>
<proteinExistence type="predicted"/>
<dbReference type="PANTHER" id="PTHR47396:SF1">
    <property type="entry name" value="ATP-DEPENDENT HELICASE IRC3-RELATED"/>
    <property type="match status" value="1"/>
</dbReference>
<evidence type="ECO:0000313" key="2">
    <source>
        <dbReference type="EMBL" id="ERT08571.1"/>
    </source>
</evidence>
<keyword evidence="3" id="KW-1185">Reference proteome</keyword>
<gene>
    <name evidence="2" type="ORF">M595_1424</name>
</gene>
<keyword evidence="2" id="KW-0067">ATP-binding</keyword>
<organism evidence="2 3">
    <name type="scientific">Lyngbya aestuarii BL J</name>
    <dbReference type="NCBI Taxonomy" id="1348334"/>
    <lineage>
        <taxon>Bacteria</taxon>
        <taxon>Bacillati</taxon>
        <taxon>Cyanobacteriota</taxon>
        <taxon>Cyanophyceae</taxon>
        <taxon>Oscillatoriophycideae</taxon>
        <taxon>Oscillatoriales</taxon>
        <taxon>Microcoleaceae</taxon>
        <taxon>Lyngbya</taxon>
    </lineage>
</organism>
<dbReference type="SMART" id="SM00487">
    <property type="entry name" value="DEXDc"/>
    <property type="match status" value="1"/>
</dbReference>
<dbReference type="InterPro" id="IPR050742">
    <property type="entry name" value="Helicase_Restrict-Modif_Enz"/>
</dbReference>
<dbReference type="GO" id="GO:0003677">
    <property type="term" value="F:DNA binding"/>
    <property type="evidence" value="ECO:0007669"/>
    <property type="project" value="InterPro"/>
</dbReference>
<name>U7QQ75_9CYAN</name>
<sequence length="264" mass="29970">MTAAFKPGDIPVDFQLSLLSSPQIESPIILRPYQQTIKDEVYNQLNQGIHRILVYSPTGSGKTATFCSMIADLLASRHRVLLLMHREFLIEQTVKTLMRFGVPTEAIGIIKAGYSENRDRPIQLAGIQSLSRRQHPQNIDIVIGDEAHTICWYSEYKKLLNSLNNSIQIGFTASPWRLKPHKQYFGEWFDTIVNGPTIQELMSLGFLARVRYFGKGGLVDLTQLDTDSTGDFKTLQMEQKFLDAGICEAVLVETPQWNIFVCFR</sequence>
<dbReference type="InterPro" id="IPR027417">
    <property type="entry name" value="P-loop_NTPase"/>
</dbReference>
<feature type="domain" description="Helicase ATP-binding" evidence="1">
    <location>
        <begin position="43"/>
        <end position="193"/>
    </location>
</feature>
<evidence type="ECO:0000259" key="1">
    <source>
        <dbReference type="PROSITE" id="PS51192"/>
    </source>
</evidence>
<dbReference type="AlphaFoldDB" id="U7QQ75"/>
<protein>
    <submittedName>
        <fullName evidence="2">DEAD/DEAH box helicase family protein</fullName>
    </submittedName>
</protein>
<dbReference type="RefSeq" id="WP_023065164.1">
    <property type="nucleotide sequence ID" value="NZ_AUZM01000009.1"/>
</dbReference>
<keyword evidence="2" id="KW-0347">Helicase</keyword>
<dbReference type="GO" id="GO:0004386">
    <property type="term" value="F:helicase activity"/>
    <property type="evidence" value="ECO:0007669"/>
    <property type="project" value="UniProtKB-KW"/>
</dbReference>
<dbReference type="GO" id="GO:0005524">
    <property type="term" value="F:ATP binding"/>
    <property type="evidence" value="ECO:0007669"/>
    <property type="project" value="InterPro"/>
</dbReference>
<dbReference type="OrthoDB" id="9802848at2"/>
<dbReference type="PROSITE" id="PS51192">
    <property type="entry name" value="HELICASE_ATP_BIND_1"/>
    <property type="match status" value="1"/>
</dbReference>
<dbReference type="Pfam" id="PF04851">
    <property type="entry name" value="ResIII"/>
    <property type="match status" value="1"/>
</dbReference>
<evidence type="ECO:0000313" key="3">
    <source>
        <dbReference type="Proteomes" id="UP000017127"/>
    </source>
</evidence>
<dbReference type="Gene3D" id="3.40.50.300">
    <property type="entry name" value="P-loop containing nucleotide triphosphate hydrolases"/>
    <property type="match status" value="1"/>
</dbReference>
<accession>U7QQ75</accession>
<dbReference type="SUPFAM" id="SSF52540">
    <property type="entry name" value="P-loop containing nucleoside triphosphate hydrolases"/>
    <property type="match status" value="1"/>
</dbReference>
<dbReference type="InterPro" id="IPR014001">
    <property type="entry name" value="Helicase_ATP-bd"/>
</dbReference>
<dbReference type="InterPro" id="IPR006935">
    <property type="entry name" value="Helicase/UvrB_N"/>
</dbReference>
<keyword evidence="2" id="KW-0378">Hydrolase</keyword>
<keyword evidence="2" id="KW-0547">Nucleotide-binding</keyword>